<dbReference type="Proteomes" id="UP001597361">
    <property type="component" value="Unassembled WGS sequence"/>
</dbReference>
<feature type="domain" description="Glycosyltransferase 2-like" evidence="4">
    <location>
        <begin position="7"/>
        <end position="170"/>
    </location>
</feature>
<evidence type="ECO:0000313" key="5">
    <source>
        <dbReference type="EMBL" id="MFD2036850.1"/>
    </source>
</evidence>
<name>A0ABW4VTB3_9BACT</name>
<evidence type="ECO:0000256" key="2">
    <source>
        <dbReference type="ARBA" id="ARBA00022676"/>
    </source>
</evidence>
<keyword evidence="3" id="KW-0808">Transferase</keyword>
<dbReference type="InterPro" id="IPR039528">
    <property type="entry name" value="DPM1-like"/>
</dbReference>
<evidence type="ECO:0000313" key="6">
    <source>
        <dbReference type="Proteomes" id="UP001597361"/>
    </source>
</evidence>
<keyword evidence="2" id="KW-0328">Glycosyltransferase</keyword>
<evidence type="ECO:0000259" key="4">
    <source>
        <dbReference type="Pfam" id="PF00535"/>
    </source>
</evidence>
<sequence>MKKEKLVIIPTYNEKENILDMVHAVMNLEGDFQLLVIDDNSPDGTALIVTKLQNVYPDRLHLLQRSGKLGLGTAYIEGFKYAIEKGYQYIFEMDADFSHNPEDLVKLYNACATDGNDMAIGSRYITGVNVVNWPMGRVLMSFFASKYVQFITGLPIKDTTAGFKCYAIDVLKAMDLDKIKFIGYAFQIEMKFTAWKLGFKIVEVPIIFTDRTKGTSKMSRGIFKEAVLGVLYMKIRSLFKTFKPANQT</sequence>
<keyword evidence="6" id="KW-1185">Reference proteome</keyword>
<dbReference type="PANTHER" id="PTHR43398:SF1">
    <property type="entry name" value="DOLICHOL-PHOSPHATE MANNOSYLTRANSFERASE SUBUNIT 1"/>
    <property type="match status" value="1"/>
</dbReference>
<protein>
    <submittedName>
        <fullName evidence="5">Polyprenol monophosphomannose synthase</fullName>
    </submittedName>
</protein>
<evidence type="ECO:0000256" key="1">
    <source>
        <dbReference type="ARBA" id="ARBA00006739"/>
    </source>
</evidence>
<accession>A0ABW4VTB3</accession>
<organism evidence="5 6">
    <name type="scientific">Belliella marina</name>
    <dbReference type="NCBI Taxonomy" id="1644146"/>
    <lineage>
        <taxon>Bacteria</taxon>
        <taxon>Pseudomonadati</taxon>
        <taxon>Bacteroidota</taxon>
        <taxon>Cytophagia</taxon>
        <taxon>Cytophagales</taxon>
        <taxon>Cyclobacteriaceae</taxon>
        <taxon>Belliella</taxon>
    </lineage>
</organism>
<proteinExistence type="inferred from homology"/>
<dbReference type="CDD" id="cd06442">
    <property type="entry name" value="DPM1_like"/>
    <property type="match status" value="1"/>
</dbReference>
<dbReference type="PANTHER" id="PTHR43398">
    <property type="entry name" value="DOLICHOL-PHOSPHATE MANNOSYLTRANSFERASE SUBUNIT 1"/>
    <property type="match status" value="1"/>
</dbReference>
<evidence type="ECO:0000256" key="3">
    <source>
        <dbReference type="ARBA" id="ARBA00022679"/>
    </source>
</evidence>
<reference evidence="6" key="1">
    <citation type="journal article" date="2019" name="Int. J. Syst. Evol. Microbiol.">
        <title>The Global Catalogue of Microorganisms (GCM) 10K type strain sequencing project: providing services to taxonomists for standard genome sequencing and annotation.</title>
        <authorList>
            <consortium name="The Broad Institute Genomics Platform"/>
            <consortium name="The Broad Institute Genome Sequencing Center for Infectious Disease"/>
            <person name="Wu L."/>
            <person name="Ma J."/>
        </authorList>
    </citation>
    <scope>NUCLEOTIDE SEQUENCE [LARGE SCALE GENOMIC DNA]</scope>
    <source>
        <strain evidence="6">CGMCC 1.15180</strain>
    </source>
</reference>
<dbReference type="RefSeq" id="WP_376888285.1">
    <property type="nucleotide sequence ID" value="NZ_JBHUHR010000045.1"/>
</dbReference>
<comment type="similarity">
    <text evidence="1">Belongs to the glycosyltransferase 2 family.</text>
</comment>
<comment type="caution">
    <text evidence="5">The sequence shown here is derived from an EMBL/GenBank/DDBJ whole genome shotgun (WGS) entry which is preliminary data.</text>
</comment>
<dbReference type="InterPro" id="IPR029044">
    <property type="entry name" value="Nucleotide-diphossugar_trans"/>
</dbReference>
<dbReference type="SUPFAM" id="SSF53448">
    <property type="entry name" value="Nucleotide-diphospho-sugar transferases"/>
    <property type="match status" value="1"/>
</dbReference>
<dbReference type="Gene3D" id="3.90.550.10">
    <property type="entry name" value="Spore Coat Polysaccharide Biosynthesis Protein SpsA, Chain A"/>
    <property type="match status" value="1"/>
</dbReference>
<dbReference type="InterPro" id="IPR001173">
    <property type="entry name" value="Glyco_trans_2-like"/>
</dbReference>
<dbReference type="Pfam" id="PF00535">
    <property type="entry name" value="Glycos_transf_2"/>
    <property type="match status" value="1"/>
</dbReference>
<dbReference type="EMBL" id="JBHUHR010000045">
    <property type="protein sequence ID" value="MFD2036850.1"/>
    <property type="molecule type" value="Genomic_DNA"/>
</dbReference>
<gene>
    <name evidence="5" type="ORF">ACFSKL_18745</name>
</gene>